<evidence type="ECO:0000313" key="2">
    <source>
        <dbReference type="EMBL" id="AZE57696.1"/>
    </source>
</evidence>
<dbReference type="EMBL" id="CP027754">
    <property type="protein sequence ID" value="AZE57696.1"/>
    <property type="molecule type" value="Genomic_DNA"/>
</dbReference>
<dbReference type="Proteomes" id="UP000268696">
    <property type="component" value="Chromosome"/>
</dbReference>
<feature type="compositionally biased region" description="Low complexity" evidence="1">
    <location>
        <begin position="107"/>
        <end position="129"/>
    </location>
</feature>
<feature type="region of interest" description="Disordered" evidence="1">
    <location>
        <begin position="93"/>
        <end position="129"/>
    </location>
</feature>
<protein>
    <submittedName>
        <fullName evidence="2">Uncharacterized protein</fullName>
    </submittedName>
</protein>
<organism evidence="2 3">
    <name type="scientific">Pseudomonas synxantha</name>
    <dbReference type="NCBI Taxonomy" id="47883"/>
    <lineage>
        <taxon>Bacteria</taxon>
        <taxon>Pseudomonadati</taxon>
        <taxon>Pseudomonadota</taxon>
        <taxon>Gammaproteobacteria</taxon>
        <taxon>Pseudomonadales</taxon>
        <taxon>Pseudomonadaceae</taxon>
        <taxon>Pseudomonas</taxon>
    </lineage>
</organism>
<name>A0A3G7UGK3_9PSED</name>
<reference evidence="2 3" key="1">
    <citation type="submission" date="2018-03" db="EMBL/GenBank/DDBJ databases">
        <title>Diversity of phytobeneficial traits revealed by whole-genome analysis of worldwide-isolated phenazine-producing Pseudomonas spp.</title>
        <authorList>
            <person name="Biessy A."/>
            <person name="Novinscak A."/>
            <person name="Blom J."/>
            <person name="Leger G."/>
            <person name="Thomashow L.S."/>
            <person name="Cazorla F.M."/>
            <person name="Josic D."/>
            <person name="Filion M."/>
        </authorList>
    </citation>
    <scope>NUCLEOTIDE SEQUENCE [LARGE SCALE GENOMIC DNA]</scope>
    <source>
        <strain evidence="2 3">30B</strain>
    </source>
</reference>
<proteinExistence type="predicted"/>
<evidence type="ECO:0000313" key="3">
    <source>
        <dbReference type="Proteomes" id="UP000268696"/>
    </source>
</evidence>
<gene>
    <name evidence="2" type="ORF">C4K03_5579</name>
</gene>
<dbReference type="AlphaFoldDB" id="A0A3G7UGK3"/>
<sequence>MTKGPQTSTSGGAVTIKPVDPPKVSVADVTQRLLDADRLIKAGVISTSPSTGKTIKDAFINASVNGIVSAPINVGAYAGSVAAGEAIKGQYVPSPLPPPHLPGVAKPDPATTPQVTAPTTTDAPTPSATRHLDRVEKVVLEFANVIIVLASGNTEDRLVMGDAWPKEREARLANLEQLLSVSETHMKQVAEENGIIFKRHIESQASPGTGGRLGVIERRYRALENAADRIIAVKETETKKNAATV</sequence>
<accession>A0A3G7UGK3</accession>
<evidence type="ECO:0000256" key="1">
    <source>
        <dbReference type="SAM" id="MobiDB-lite"/>
    </source>
</evidence>